<comment type="caution">
    <text evidence="2">The sequence shown here is derived from an EMBL/GenBank/DDBJ whole genome shotgun (WGS) entry which is preliminary data.</text>
</comment>
<dbReference type="Proteomes" id="UP000569329">
    <property type="component" value="Unassembled WGS sequence"/>
</dbReference>
<evidence type="ECO:0000313" key="3">
    <source>
        <dbReference type="Proteomes" id="UP000569329"/>
    </source>
</evidence>
<keyword evidence="1" id="KW-0812">Transmembrane</keyword>
<evidence type="ECO:0000256" key="1">
    <source>
        <dbReference type="SAM" id="Phobius"/>
    </source>
</evidence>
<feature type="transmembrane region" description="Helical" evidence="1">
    <location>
        <begin position="143"/>
        <end position="167"/>
    </location>
</feature>
<feature type="transmembrane region" description="Helical" evidence="1">
    <location>
        <begin position="102"/>
        <end position="123"/>
    </location>
</feature>
<dbReference type="EMBL" id="JACGWZ010000003">
    <property type="protein sequence ID" value="MBA8825103.1"/>
    <property type="molecule type" value="Genomic_DNA"/>
</dbReference>
<keyword evidence="1" id="KW-1133">Transmembrane helix</keyword>
<accession>A0A839DVN9</accession>
<organism evidence="2 3">
    <name type="scientific">Halosaccharopolyspora lacisalsi</name>
    <dbReference type="NCBI Taxonomy" id="1000566"/>
    <lineage>
        <taxon>Bacteria</taxon>
        <taxon>Bacillati</taxon>
        <taxon>Actinomycetota</taxon>
        <taxon>Actinomycetes</taxon>
        <taxon>Pseudonocardiales</taxon>
        <taxon>Pseudonocardiaceae</taxon>
        <taxon>Halosaccharopolyspora</taxon>
    </lineage>
</organism>
<reference evidence="2 3" key="1">
    <citation type="submission" date="2020-07" db="EMBL/GenBank/DDBJ databases">
        <title>Sequencing the genomes of 1000 actinobacteria strains.</title>
        <authorList>
            <person name="Klenk H.-P."/>
        </authorList>
    </citation>
    <scope>NUCLEOTIDE SEQUENCE [LARGE SCALE GENOMIC DNA]</scope>
    <source>
        <strain evidence="2 3">DSM 45975</strain>
    </source>
</reference>
<evidence type="ECO:0000313" key="2">
    <source>
        <dbReference type="EMBL" id="MBA8825103.1"/>
    </source>
</evidence>
<proteinExistence type="predicted"/>
<keyword evidence="3" id="KW-1185">Reference proteome</keyword>
<keyword evidence="1" id="KW-0472">Membrane</keyword>
<feature type="transmembrane region" description="Helical" evidence="1">
    <location>
        <begin position="12"/>
        <end position="35"/>
    </location>
</feature>
<protein>
    <submittedName>
        <fullName evidence="2">ABC-2 type transport system permease protein</fullName>
    </submittedName>
</protein>
<feature type="transmembrane region" description="Helical" evidence="1">
    <location>
        <begin position="254"/>
        <end position="275"/>
    </location>
</feature>
<name>A0A839DVN9_9PSEU</name>
<gene>
    <name evidence="2" type="ORF">FHX42_002454</name>
</gene>
<dbReference type="RefSeq" id="WP_182544341.1">
    <property type="nucleotide sequence ID" value="NZ_JACGWZ010000003.1"/>
</dbReference>
<dbReference type="AlphaFoldDB" id="A0A839DVN9"/>
<sequence length="282" mass="29249">MGALVKAEFRKIFTINLWWALLVPVVVLSFGAGWFGTYFGSLDQLRADLGTTLPVGLLTVSMSTNFSTLFAALFGAMAVAAEHRNRSITTTFLTGSPRGAVIGAKLIAYASVGLGYGVANFLFGSLGGLLGSGIDGFGDPLDWLAVGGAGLLAMVLWTVLGVGFGALVVNSVAAITSLLVYRFVIESILASVFVRAGLTSAGAYLPAAAGGGIVGNVAVPIFIQDLKQSTGRYVPPEASDALNVFTGGSVVHTWWVSLLIFTGYAAVFAAGGWLLSRQRDIT</sequence>
<feature type="transmembrane region" description="Helical" evidence="1">
    <location>
        <begin position="55"/>
        <end position="81"/>
    </location>
</feature>